<dbReference type="eggNOG" id="ENOG50333D1">
    <property type="taxonomic scope" value="Bacteria"/>
</dbReference>
<dbReference type="RefSeq" id="WP_038640595.1">
    <property type="nucleotide sequence ID" value="NZ_CP009888.1"/>
</dbReference>
<dbReference type="HOGENOM" id="CLU_374226_0_0_6"/>
<feature type="coiled-coil region" evidence="1">
    <location>
        <begin position="137"/>
        <end position="164"/>
    </location>
</feature>
<dbReference type="Proteomes" id="UP000030341">
    <property type="component" value="Chromosome 1"/>
</dbReference>
<gene>
    <name evidence="2" type="ORF">OM33_07755</name>
</gene>
<dbReference type="EMBL" id="CP009888">
    <property type="protein sequence ID" value="AIY65060.1"/>
    <property type="molecule type" value="Genomic_DNA"/>
</dbReference>
<dbReference type="AlphaFoldDB" id="A0A0A7EEJ2"/>
<accession>A0A0A7EEJ2</accession>
<dbReference type="OrthoDB" id="6278558at2"/>
<organism evidence="2 3">
    <name type="scientific">Pseudoalteromonas piratica</name>
    <dbReference type="NCBI Taxonomy" id="1348114"/>
    <lineage>
        <taxon>Bacteria</taxon>
        <taxon>Pseudomonadati</taxon>
        <taxon>Pseudomonadota</taxon>
        <taxon>Gammaproteobacteria</taxon>
        <taxon>Alteromonadales</taxon>
        <taxon>Pseudoalteromonadaceae</taxon>
        <taxon>Pseudoalteromonas</taxon>
    </lineage>
</organism>
<evidence type="ECO:0000313" key="3">
    <source>
        <dbReference type="Proteomes" id="UP000030341"/>
    </source>
</evidence>
<evidence type="ECO:0000313" key="2">
    <source>
        <dbReference type="EMBL" id="AIY65060.1"/>
    </source>
</evidence>
<dbReference type="STRING" id="1348114.OM33_07755"/>
<name>A0A0A7EEJ2_9GAMM</name>
<sequence length="742" mass="84523">MPTSLIPSLGQWQSDTYIGVRYPRGKQLKKVDSCIKTYNSNPNTPNLKALKSAYFIWQLSKEDKYYKQDGWRSSKRNIEGKNRPIERLHNALFPKLEDQDCDDFTLLLQRESKRDCVRILYGAKAKFLYKDDVKDIAKQAYKDIKSTQQEKKKQDAEIKSQYNEEQRQESGKIHRIASDIANQVKSGSVEATSVESKYKWVKDVAITIINFLKKVANDFLQFVKDCWRSIRDLLISLVAEICIAILPGINALVAAAKSVEGYVKAVKTAADACYQRFKDSKTMTIASKSYQINLALKTFINNEFLLSMANAAKQLISAIENNLALASSITIPGNVAKVLSLTAFYVQKIAVLAKEYYYTRKINRLLSQINKHNPYLSDELLKDPLVAAYLIINATDSTLFAMVRDNTDMATWLSVCDTNLSQFEELKKRAEKYLKTRKIKLKGLKEKSLDVGPVPFLQQIQEFDTASLKKVSQKKDKTLLEEVREFNKSALNHVTTKEKRGLGLLDEITRFNKSKLTHSDTVIKSGTSVLDQVELFNKAKLNKASTSVKRGVSVLDQVELFGKSQLSKTTTKQHDPLVEMRKLEMQLKTLDWRILNKTLLGYNSFSKQLNQLDTQPITLTQWKKASWVKFGRRHDITKSIDKGIMAYGKYCGSNLKTMQPAKNCKAIDAILGYLSKRLEIIQRDVLYPTHKWLQQLDATHRSSPRRPAMNQLNVAAQSERNALQQLAMSLEKINTSYRLLGG</sequence>
<dbReference type="KEGG" id="pseo:OM33_07755"/>
<keyword evidence="3" id="KW-1185">Reference proteome</keyword>
<evidence type="ECO:0000256" key="1">
    <source>
        <dbReference type="SAM" id="Coils"/>
    </source>
</evidence>
<proteinExistence type="predicted"/>
<protein>
    <submittedName>
        <fullName evidence="2">Uncharacterized protein</fullName>
    </submittedName>
</protein>
<reference evidence="2" key="1">
    <citation type="submission" date="2014-11" db="EMBL/GenBank/DDBJ databases">
        <title>Complete Genome Sequence of Pseudoalteromonas sp. Strain OCN003 Isolated from Kaneohe Bay, Oahu, Hawaii.</title>
        <authorList>
            <person name="Beurmann S."/>
            <person name="Videau P."/>
            <person name="Ushijima B."/>
            <person name="Smith A.M."/>
            <person name="Aeby G.S."/>
            <person name="Callahan S.M."/>
            <person name="Belcaid M."/>
        </authorList>
    </citation>
    <scope>NUCLEOTIDE SEQUENCE [LARGE SCALE GENOMIC DNA]</scope>
    <source>
        <strain evidence="2">OCN003</strain>
    </source>
</reference>
<keyword evidence="1" id="KW-0175">Coiled coil</keyword>